<reference evidence="1 2" key="1">
    <citation type="submission" date="2015-08" db="EMBL/GenBank/DDBJ databases">
        <title>Next Generation Sequencing and Analysis of the Genome of Puccinia sorghi L Schw, the Causal Agent of Maize Common Rust.</title>
        <authorList>
            <person name="Rochi L."/>
            <person name="Burguener G."/>
            <person name="Darino M."/>
            <person name="Turjanski A."/>
            <person name="Kreff E."/>
            <person name="Dieguez M.J."/>
            <person name="Sacco F."/>
        </authorList>
    </citation>
    <scope>NUCLEOTIDE SEQUENCE [LARGE SCALE GENOMIC DNA]</scope>
    <source>
        <strain evidence="1 2">RO10H11247</strain>
    </source>
</reference>
<evidence type="ECO:0000313" key="1">
    <source>
        <dbReference type="EMBL" id="KNZ49329.1"/>
    </source>
</evidence>
<dbReference type="EMBL" id="LAVV01010254">
    <property type="protein sequence ID" value="KNZ49329.1"/>
    <property type="molecule type" value="Genomic_DNA"/>
</dbReference>
<evidence type="ECO:0000313" key="2">
    <source>
        <dbReference type="Proteomes" id="UP000037035"/>
    </source>
</evidence>
<gene>
    <name evidence="1" type="ORF">VP01_5080g1</name>
</gene>
<comment type="caution">
    <text evidence="1">The sequence shown here is derived from an EMBL/GenBank/DDBJ whole genome shotgun (WGS) entry which is preliminary data.</text>
</comment>
<dbReference type="VEuPathDB" id="FungiDB:VP01_5080g1"/>
<sequence>MSSSQAALLLRWQDIWFVVGGTGVPSSASASEGVNLDDFKACELEEAGIKRSHLLSLISSLNQFENHLKTHQP</sequence>
<dbReference type="AlphaFoldDB" id="A0A0L6ULC8"/>
<accession>A0A0L6ULC8</accession>
<keyword evidence="2" id="KW-1185">Reference proteome</keyword>
<name>A0A0L6ULC8_9BASI</name>
<protein>
    <submittedName>
        <fullName evidence="1">Putative signal peptide protein</fullName>
    </submittedName>
</protein>
<organism evidence="1 2">
    <name type="scientific">Puccinia sorghi</name>
    <dbReference type="NCBI Taxonomy" id="27349"/>
    <lineage>
        <taxon>Eukaryota</taxon>
        <taxon>Fungi</taxon>
        <taxon>Dikarya</taxon>
        <taxon>Basidiomycota</taxon>
        <taxon>Pucciniomycotina</taxon>
        <taxon>Pucciniomycetes</taxon>
        <taxon>Pucciniales</taxon>
        <taxon>Pucciniaceae</taxon>
        <taxon>Puccinia</taxon>
    </lineage>
</organism>
<proteinExistence type="predicted"/>
<dbReference type="Proteomes" id="UP000037035">
    <property type="component" value="Unassembled WGS sequence"/>
</dbReference>